<reference evidence="7 8" key="1">
    <citation type="submission" date="2019-12" db="EMBL/GenBank/DDBJ databases">
        <title>Genomic-based taxomic classification of the family Erythrobacteraceae.</title>
        <authorList>
            <person name="Xu L."/>
        </authorList>
    </citation>
    <scope>NUCLEOTIDE SEQUENCE [LARGE SCALE GENOMIC DNA]</scope>
    <source>
        <strain evidence="7 8">M0322</strain>
    </source>
</reference>
<evidence type="ECO:0000313" key="7">
    <source>
        <dbReference type="EMBL" id="MXO72971.1"/>
    </source>
</evidence>
<dbReference type="InterPro" id="IPR036259">
    <property type="entry name" value="MFS_trans_sf"/>
</dbReference>
<feature type="domain" description="Major facilitator superfamily (MFS) profile" evidence="6">
    <location>
        <begin position="9"/>
        <end position="397"/>
    </location>
</feature>
<keyword evidence="3 5" id="KW-1133">Transmembrane helix</keyword>
<name>A0A844Z1V1_9SPHN</name>
<dbReference type="PANTHER" id="PTHR23508">
    <property type="entry name" value="CARBOXYLIC ACID TRANSPORTER PROTEIN HOMOLOG"/>
    <property type="match status" value="1"/>
</dbReference>
<evidence type="ECO:0000256" key="3">
    <source>
        <dbReference type="ARBA" id="ARBA00022989"/>
    </source>
</evidence>
<feature type="transmembrane region" description="Helical" evidence="5">
    <location>
        <begin position="374"/>
        <end position="392"/>
    </location>
</feature>
<evidence type="ECO:0000259" key="6">
    <source>
        <dbReference type="PROSITE" id="PS50850"/>
    </source>
</evidence>
<dbReference type="PROSITE" id="PS00217">
    <property type="entry name" value="SUGAR_TRANSPORT_2"/>
    <property type="match status" value="1"/>
</dbReference>
<feature type="transmembrane region" description="Helical" evidence="5">
    <location>
        <begin position="341"/>
        <end position="368"/>
    </location>
</feature>
<dbReference type="RefSeq" id="WP_160772910.1">
    <property type="nucleotide sequence ID" value="NZ_WTYV01000007.1"/>
</dbReference>
<sequence>MVRDRPLVGRAIIVIALVVEGFDLQAANLAGPSIVAAFSVTPAQLGPVLSASLVGVLVGAILIGPLGDRHGRRKVIVGSCIAYGLVSLVTVMATSLTQLVILRFFVGVGLGGMLPNALALAAQIAGPRYRATATGLVGIGITFGGVVAGVAAAQLIGDYGWQVMFLLGGILPLIIALIVHFSLPEGRPQANDDAVVDSGEAPRPGVRRLLAPTYRAQTIAIWFIFAFCLMSGYLLNAWVPLVTRAANFSLEESAWLTTAFHTGGTIGGIFSSIMLSWNRWRTAGLFALTGAIMLGLAGAVVWGTAALTILIVMAGFGVIGTQNAINGATGATYPEAMRSSGLGWALGIGRIGSIIGPLVGAAVAGAGFFAPHQFFLIPVVPMIVAAFLALWLSRRPPLSH</sequence>
<evidence type="ECO:0000256" key="4">
    <source>
        <dbReference type="ARBA" id="ARBA00023136"/>
    </source>
</evidence>
<dbReference type="AlphaFoldDB" id="A0A844Z1V1"/>
<feature type="transmembrane region" description="Helical" evidence="5">
    <location>
        <begin position="159"/>
        <end position="179"/>
    </location>
</feature>
<dbReference type="InterPro" id="IPR020846">
    <property type="entry name" value="MFS_dom"/>
</dbReference>
<evidence type="ECO:0000256" key="1">
    <source>
        <dbReference type="ARBA" id="ARBA00004141"/>
    </source>
</evidence>
<feature type="transmembrane region" description="Helical" evidence="5">
    <location>
        <begin position="309"/>
        <end position="329"/>
    </location>
</feature>
<dbReference type="PANTHER" id="PTHR23508:SF10">
    <property type="entry name" value="CARBOXYLIC ACID TRANSPORTER PROTEIN HOMOLOG"/>
    <property type="match status" value="1"/>
</dbReference>
<dbReference type="Proteomes" id="UP000466966">
    <property type="component" value="Unassembled WGS sequence"/>
</dbReference>
<dbReference type="GO" id="GO:0005886">
    <property type="term" value="C:plasma membrane"/>
    <property type="evidence" value="ECO:0007669"/>
    <property type="project" value="TreeGrafter"/>
</dbReference>
<dbReference type="Gene3D" id="1.20.1250.20">
    <property type="entry name" value="MFS general substrate transporter like domains"/>
    <property type="match status" value="1"/>
</dbReference>
<dbReference type="OrthoDB" id="9800416at2"/>
<accession>A0A844Z1V1</accession>
<feature type="transmembrane region" description="Helical" evidence="5">
    <location>
        <begin position="47"/>
        <end position="63"/>
    </location>
</feature>
<dbReference type="Pfam" id="PF07690">
    <property type="entry name" value="MFS_1"/>
    <property type="match status" value="1"/>
</dbReference>
<feature type="transmembrane region" description="Helical" evidence="5">
    <location>
        <begin position="259"/>
        <end position="277"/>
    </location>
</feature>
<dbReference type="InterPro" id="IPR011701">
    <property type="entry name" value="MFS"/>
</dbReference>
<evidence type="ECO:0000313" key="8">
    <source>
        <dbReference type="Proteomes" id="UP000466966"/>
    </source>
</evidence>
<feature type="transmembrane region" description="Helical" evidence="5">
    <location>
        <begin position="100"/>
        <end position="121"/>
    </location>
</feature>
<protein>
    <submittedName>
        <fullName evidence="7">MFS transporter</fullName>
    </submittedName>
</protein>
<organism evidence="7 8">
    <name type="scientific">Alteraurantiacibacter buctensis</name>
    <dbReference type="NCBI Taxonomy" id="1503981"/>
    <lineage>
        <taxon>Bacteria</taxon>
        <taxon>Pseudomonadati</taxon>
        <taxon>Pseudomonadota</taxon>
        <taxon>Alphaproteobacteria</taxon>
        <taxon>Sphingomonadales</taxon>
        <taxon>Erythrobacteraceae</taxon>
        <taxon>Alteraurantiacibacter</taxon>
    </lineage>
</organism>
<dbReference type="InterPro" id="IPR005829">
    <property type="entry name" value="Sugar_transporter_CS"/>
</dbReference>
<dbReference type="EMBL" id="WTYV01000007">
    <property type="protein sequence ID" value="MXO72971.1"/>
    <property type="molecule type" value="Genomic_DNA"/>
</dbReference>
<dbReference type="GO" id="GO:0046943">
    <property type="term" value="F:carboxylic acid transmembrane transporter activity"/>
    <property type="evidence" value="ECO:0007669"/>
    <property type="project" value="TreeGrafter"/>
</dbReference>
<keyword evidence="8" id="KW-1185">Reference proteome</keyword>
<gene>
    <name evidence="7" type="ORF">GRI99_15175</name>
</gene>
<comment type="caution">
    <text evidence="7">The sequence shown here is derived from an EMBL/GenBank/DDBJ whole genome shotgun (WGS) entry which is preliminary data.</text>
</comment>
<evidence type="ECO:0000256" key="5">
    <source>
        <dbReference type="SAM" id="Phobius"/>
    </source>
</evidence>
<keyword evidence="2 5" id="KW-0812">Transmembrane</keyword>
<comment type="subcellular location">
    <subcellularLocation>
        <location evidence="1">Membrane</location>
        <topology evidence="1">Multi-pass membrane protein</topology>
    </subcellularLocation>
</comment>
<feature type="transmembrane region" description="Helical" evidence="5">
    <location>
        <begin position="75"/>
        <end position="94"/>
    </location>
</feature>
<evidence type="ECO:0000256" key="2">
    <source>
        <dbReference type="ARBA" id="ARBA00022692"/>
    </source>
</evidence>
<feature type="transmembrane region" description="Helical" evidence="5">
    <location>
        <begin position="284"/>
        <end position="303"/>
    </location>
</feature>
<feature type="transmembrane region" description="Helical" evidence="5">
    <location>
        <begin position="133"/>
        <end position="153"/>
    </location>
</feature>
<dbReference type="SUPFAM" id="SSF103473">
    <property type="entry name" value="MFS general substrate transporter"/>
    <property type="match status" value="1"/>
</dbReference>
<feature type="transmembrane region" description="Helical" evidence="5">
    <location>
        <begin position="219"/>
        <end position="239"/>
    </location>
</feature>
<proteinExistence type="predicted"/>
<dbReference type="PROSITE" id="PS50850">
    <property type="entry name" value="MFS"/>
    <property type="match status" value="1"/>
</dbReference>
<keyword evidence="4 5" id="KW-0472">Membrane</keyword>